<dbReference type="Gene3D" id="2.60.120.650">
    <property type="entry name" value="Cupin"/>
    <property type="match status" value="1"/>
</dbReference>
<proteinExistence type="predicted"/>
<evidence type="ECO:0000259" key="7">
    <source>
        <dbReference type="PROSITE" id="PS50222"/>
    </source>
</evidence>
<gene>
    <name evidence="8" type="ORF">FOL47_002582</name>
</gene>
<evidence type="ECO:0000256" key="1">
    <source>
        <dbReference type="ARBA" id="ARBA00001954"/>
    </source>
</evidence>
<evidence type="ECO:0000313" key="8">
    <source>
        <dbReference type="EMBL" id="KAF4669360.1"/>
    </source>
</evidence>
<dbReference type="GO" id="GO:0005634">
    <property type="term" value="C:nucleus"/>
    <property type="evidence" value="ECO:0007669"/>
    <property type="project" value="UniProtKB-SubCell"/>
</dbReference>
<dbReference type="PANTHER" id="PTHR12461">
    <property type="entry name" value="HYPOXIA-INDUCIBLE FACTOR 1 ALPHA INHIBITOR-RELATED"/>
    <property type="match status" value="1"/>
</dbReference>
<dbReference type="SUPFAM" id="SSF51197">
    <property type="entry name" value="Clavaminate synthase-like"/>
    <property type="match status" value="1"/>
</dbReference>
<dbReference type="OrthoDB" id="203487at2759"/>
<evidence type="ECO:0000256" key="5">
    <source>
        <dbReference type="ARBA" id="ARBA00023004"/>
    </source>
</evidence>
<dbReference type="Proteomes" id="UP000591131">
    <property type="component" value="Unassembled WGS sequence"/>
</dbReference>
<dbReference type="PROSITE" id="PS00018">
    <property type="entry name" value="EF_HAND_1"/>
    <property type="match status" value="1"/>
</dbReference>
<dbReference type="AlphaFoldDB" id="A0A7J6MDX6"/>
<dbReference type="PROSITE" id="PS50222">
    <property type="entry name" value="EF_HAND_2"/>
    <property type="match status" value="1"/>
</dbReference>
<comment type="caution">
    <text evidence="8">The sequence shown here is derived from an EMBL/GenBank/DDBJ whole genome shotgun (WGS) entry which is preliminary data.</text>
</comment>
<dbReference type="EMBL" id="JAAPAO010000172">
    <property type="protein sequence ID" value="KAF4669360.1"/>
    <property type="molecule type" value="Genomic_DNA"/>
</dbReference>
<comment type="cofactor">
    <cofactor evidence="1">
        <name>Fe(2+)</name>
        <dbReference type="ChEBI" id="CHEBI:29033"/>
    </cofactor>
</comment>
<dbReference type="GO" id="GO:0005509">
    <property type="term" value="F:calcium ion binding"/>
    <property type="evidence" value="ECO:0007669"/>
    <property type="project" value="InterPro"/>
</dbReference>
<keyword evidence="6" id="KW-0539">Nucleus</keyword>
<protein>
    <recommendedName>
        <fullName evidence="7">EF-hand domain-containing protein</fullName>
    </recommendedName>
</protein>
<keyword evidence="5" id="KW-0408">Iron</keyword>
<keyword evidence="3" id="KW-0479">Metal-binding</keyword>
<dbReference type="InterPro" id="IPR018247">
    <property type="entry name" value="EF_Hand_1_Ca_BS"/>
</dbReference>
<feature type="domain" description="EF-hand" evidence="7">
    <location>
        <begin position="27"/>
        <end position="54"/>
    </location>
</feature>
<evidence type="ECO:0000313" key="9">
    <source>
        <dbReference type="Proteomes" id="UP000591131"/>
    </source>
</evidence>
<organism evidence="8 9">
    <name type="scientific">Perkinsus chesapeaki</name>
    <name type="common">Clam parasite</name>
    <name type="synonym">Perkinsus andrewsi</name>
    <dbReference type="NCBI Taxonomy" id="330153"/>
    <lineage>
        <taxon>Eukaryota</taxon>
        <taxon>Sar</taxon>
        <taxon>Alveolata</taxon>
        <taxon>Perkinsozoa</taxon>
        <taxon>Perkinsea</taxon>
        <taxon>Perkinsida</taxon>
        <taxon>Perkinsidae</taxon>
        <taxon>Perkinsus</taxon>
    </lineage>
</organism>
<keyword evidence="4" id="KW-0560">Oxidoreductase</keyword>
<evidence type="ECO:0000256" key="4">
    <source>
        <dbReference type="ARBA" id="ARBA00023002"/>
    </source>
</evidence>
<accession>A0A7J6MDX6</accession>
<dbReference type="InterPro" id="IPR002048">
    <property type="entry name" value="EF_hand_dom"/>
</dbReference>
<evidence type="ECO:0000256" key="6">
    <source>
        <dbReference type="ARBA" id="ARBA00023242"/>
    </source>
</evidence>
<evidence type="ECO:0000256" key="3">
    <source>
        <dbReference type="ARBA" id="ARBA00022723"/>
    </source>
</evidence>
<reference evidence="8 9" key="1">
    <citation type="submission" date="2020-04" db="EMBL/GenBank/DDBJ databases">
        <title>Perkinsus chesapeaki whole genome sequence.</title>
        <authorList>
            <person name="Bogema D.R."/>
        </authorList>
    </citation>
    <scope>NUCLEOTIDE SEQUENCE [LARGE SCALE GENOMIC DNA]</scope>
    <source>
        <strain evidence="8">ATCC PRA-425</strain>
    </source>
</reference>
<comment type="subcellular location">
    <subcellularLocation>
        <location evidence="2">Nucleus</location>
    </subcellularLocation>
</comment>
<sequence length="549" mass="62330">MKPRLVALAGMAFSTPTSGGDFGHLSAFYYLDSDKSGTISRRELLDFVMDIKACGLESREEQLLLTAKLWNYYRSREEFKAAGEMEEGGLGKDAFMWMHREMPLFCHRLQSAHHSWTSLANSFLLTHNFTMIDSIDSAELSCDEYWNGFVAHHEPLVIRNAIRIPEWSQRSILNGTDVGGLEVKLETPVELRGVAREKTSRMALRELDPGKEWYVVSTMPQAMAWKVEVPRWGIRDGLVIEENGLWVSPAGKETRSSFHYDKENVMNCLVAGEGEKLWWFIDTRKYGDVVPWVRKGRYNISDDSENTGTDWLALDLDAIDVDLHRYWLDKVEIRTAVQRVGDCMFVPYSMLHLAWSPALTRGRSSAIDFNAAAAWTFLSTNDELPYRCGGSHRSRPLAVLENVWPYVGYGAVPQGFPDPNELRLTTLGLLDEGTTPEARSKQWRQVIAFGLWRLSKSYVPALEAFRAFAMQTRDNGLTVEEAPLDLWRLFAAAIDATDESALPCNVKRSVYVPLDEIERTRIAAYRRAEKGAVPDMTDTCPRYNRSGIL</sequence>
<dbReference type="PANTHER" id="PTHR12461:SF106">
    <property type="entry name" value="BIFUNCTIONAL PEPTIDASE AND ARGINYL-HYDROXYLASE JMJD5"/>
    <property type="match status" value="1"/>
</dbReference>
<keyword evidence="9" id="KW-1185">Reference proteome</keyword>
<name>A0A7J6MDX6_PERCH</name>
<evidence type="ECO:0000256" key="2">
    <source>
        <dbReference type="ARBA" id="ARBA00004123"/>
    </source>
</evidence>
<dbReference type="GO" id="GO:0016491">
    <property type="term" value="F:oxidoreductase activity"/>
    <property type="evidence" value="ECO:0007669"/>
    <property type="project" value="UniProtKB-KW"/>
</dbReference>